<accession>A0AAW7JSB5</accession>
<dbReference type="EMBL" id="CPYD01000001">
    <property type="protein sequence ID" value="CND95057.1"/>
    <property type="molecule type" value="Genomic_DNA"/>
</dbReference>
<keyword evidence="7" id="KW-0862">Zinc</keyword>
<keyword evidence="8 10" id="KW-1133">Transmembrane helix</keyword>
<keyword evidence="9 10" id="KW-0472">Membrane</keyword>
<evidence type="ECO:0000313" key="16">
    <source>
        <dbReference type="Proteomes" id="UP001167864"/>
    </source>
</evidence>
<evidence type="ECO:0000256" key="1">
    <source>
        <dbReference type="ARBA" id="ARBA00004141"/>
    </source>
</evidence>
<feature type="transmembrane region" description="Helical" evidence="10">
    <location>
        <begin position="12"/>
        <end position="33"/>
    </location>
</feature>
<evidence type="ECO:0000313" key="14">
    <source>
        <dbReference type="EMBL" id="MDN0085822.1"/>
    </source>
</evidence>
<dbReference type="Gene3D" id="3.30.70.1350">
    <property type="entry name" value="Cation efflux protein, cytoplasmic domain"/>
    <property type="match status" value="3"/>
</dbReference>
<evidence type="ECO:0000256" key="6">
    <source>
        <dbReference type="ARBA" id="ARBA00022692"/>
    </source>
</evidence>
<dbReference type="InterPro" id="IPR027469">
    <property type="entry name" value="Cation_efflux_TMD_sf"/>
</dbReference>
<dbReference type="GO" id="GO:0015093">
    <property type="term" value="F:ferrous iron transmembrane transporter activity"/>
    <property type="evidence" value="ECO:0007669"/>
    <property type="project" value="TreeGrafter"/>
</dbReference>
<dbReference type="InterPro" id="IPR058533">
    <property type="entry name" value="Cation_efflux_TM"/>
</dbReference>
<keyword evidence="6 10" id="KW-0812">Transmembrane</keyword>
<evidence type="ECO:0000256" key="7">
    <source>
        <dbReference type="ARBA" id="ARBA00022906"/>
    </source>
</evidence>
<evidence type="ECO:0000256" key="9">
    <source>
        <dbReference type="ARBA" id="ARBA00023136"/>
    </source>
</evidence>
<dbReference type="AlphaFoldDB" id="A0AAW7JSB5"/>
<evidence type="ECO:0000259" key="12">
    <source>
        <dbReference type="Pfam" id="PF16916"/>
    </source>
</evidence>
<keyword evidence="5" id="KW-0997">Cell inner membrane</keyword>
<dbReference type="GO" id="GO:0005886">
    <property type="term" value="C:plasma membrane"/>
    <property type="evidence" value="ECO:0007669"/>
    <property type="project" value="TreeGrafter"/>
</dbReference>
<feature type="transmembrane region" description="Helical" evidence="10">
    <location>
        <begin position="148"/>
        <end position="171"/>
    </location>
</feature>
<evidence type="ECO:0000256" key="2">
    <source>
        <dbReference type="ARBA" id="ARBA00010212"/>
    </source>
</evidence>
<dbReference type="PANTHER" id="PTHR43840:SF15">
    <property type="entry name" value="MITOCHONDRIAL METAL TRANSPORTER 1-RELATED"/>
    <property type="match status" value="1"/>
</dbReference>
<dbReference type="InterPro" id="IPR036837">
    <property type="entry name" value="Cation_efflux_CTD_sf"/>
</dbReference>
<dbReference type="RefSeq" id="WP_049596622.1">
    <property type="nucleotide sequence ID" value="NZ_CPYD01000001.1"/>
</dbReference>
<keyword evidence="15" id="KW-1185">Reference proteome</keyword>
<comment type="caution">
    <text evidence="14">The sequence shown here is derived from an EMBL/GenBank/DDBJ whole genome shotgun (WGS) entry which is preliminary data.</text>
</comment>
<reference evidence="13 15" key="1">
    <citation type="submission" date="2015-03" db="EMBL/GenBank/DDBJ databases">
        <authorList>
            <consortium name="Pathogen Informatics"/>
            <person name="Murphy D."/>
        </authorList>
    </citation>
    <scope>NUCLEOTIDE SEQUENCE [LARGE SCALE GENOMIC DNA]</scope>
    <source>
        <strain evidence="15">type strain: CIP110231</strain>
        <strain evidence="13">Type strain: CIP110231</strain>
    </source>
</reference>
<dbReference type="NCBIfam" id="TIGR01297">
    <property type="entry name" value="CDF"/>
    <property type="match status" value="1"/>
</dbReference>
<keyword evidence="3" id="KW-0813">Transport</keyword>
<dbReference type="Pfam" id="PF01545">
    <property type="entry name" value="Cation_efflux"/>
    <property type="match status" value="1"/>
</dbReference>
<dbReference type="Pfam" id="PF16916">
    <property type="entry name" value="ZT_dimer"/>
    <property type="match status" value="2"/>
</dbReference>
<dbReference type="SUPFAM" id="SSF160240">
    <property type="entry name" value="Cation efflux protein cytoplasmic domain-like"/>
    <property type="match status" value="3"/>
</dbReference>
<dbReference type="Gene3D" id="1.20.1510.10">
    <property type="entry name" value="Cation efflux protein transmembrane domain"/>
    <property type="match status" value="1"/>
</dbReference>
<dbReference type="EMBL" id="JAUEHU010000001">
    <property type="protein sequence ID" value="MDN0085822.1"/>
    <property type="molecule type" value="Genomic_DNA"/>
</dbReference>
<keyword evidence="5" id="KW-1003">Cell membrane</keyword>
<evidence type="ECO:0000256" key="4">
    <source>
        <dbReference type="ARBA" id="ARBA00022496"/>
    </source>
</evidence>
<evidence type="ECO:0000313" key="13">
    <source>
        <dbReference type="EMBL" id="CND95057.1"/>
    </source>
</evidence>
<dbReference type="GO" id="GO:0015341">
    <property type="term" value="F:zinc efflux antiporter activity"/>
    <property type="evidence" value="ECO:0007669"/>
    <property type="project" value="TreeGrafter"/>
</dbReference>
<protein>
    <submittedName>
        <fullName evidence="14">Cation diffusion facilitator family transporter</fullName>
    </submittedName>
    <submittedName>
        <fullName evidence="13">Ferrous iron efflux protein F</fullName>
    </submittedName>
</protein>
<feature type="transmembrane region" description="Helical" evidence="10">
    <location>
        <begin position="77"/>
        <end position="95"/>
    </location>
</feature>
<keyword evidence="4" id="KW-0410">Iron transport</keyword>
<evidence type="ECO:0000313" key="15">
    <source>
        <dbReference type="Proteomes" id="UP000040578"/>
    </source>
</evidence>
<reference evidence="14" key="2">
    <citation type="submission" date="2023-06" db="EMBL/GenBank/DDBJ databases">
        <authorList>
            <person name="Polev D.E."/>
            <person name="Saitova A.T."/>
            <person name="Bogumilchik E.A."/>
            <person name="Kokorina G.I."/>
            <person name="Voskresenskaia E.A."/>
        </authorList>
    </citation>
    <scope>NUCLEOTIDE SEQUENCE</scope>
    <source>
        <strain evidence="14">2145 StPb PI</strain>
    </source>
</reference>
<dbReference type="Proteomes" id="UP000040578">
    <property type="component" value="Unassembled WGS sequence"/>
</dbReference>
<proteinExistence type="inferred from homology"/>
<evidence type="ECO:0000256" key="5">
    <source>
        <dbReference type="ARBA" id="ARBA00022519"/>
    </source>
</evidence>
<dbReference type="SUPFAM" id="SSF161111">
    <property type="entry name" value="Cation efflux protein transmembrane domain-like"/>
    <property type="match status" value="1"/>
</dbReference>
<comment type="similarity">
    <text evidence="2">Belongs to the cation diffusion facilitator (CDF) transporter (TC 2.A.4) family. FieF subfamily.</text>
</comment>
<keyword evidence="7" id="KW-0864">Zinc transport</keyword>
<evidence type="ECO:0000259" key="11">
    <source>
        <dbReference type="Pfam" id="PF01545"/>
    </source>
</evidence>
<dbReference type="GO" id="GO:0015086">
    <property type="term" value="F:cadmium ion transmembrane transporter activity"/>
    <property type="evidence" value="ECO:0007669"/>
    <property type="project" value="TreeGrafter"/>
</dbReference>
<dbReference type="Proteomes" id="UP001167864">
    <property type="component" value="Unassembled WGS sequence"/>
</dbReference>
<evidence type="ECO:0000256" key="8">
    <source>
        <dbReference type="ARBA" id="ARBA00022989"/>
    </source>
</evidence>
<keyword evidence="4" id="KW-0408">Iron</keyword>
<dbReference type="InterPro" id="IPR027470">
    <property type="entry name" value="Cation_efflux_CTD"/>
</dbReference>
<name>A0AAW7JSB5_9GAMM</name>
<dbReference type="InterPro" id="IPR002524">
    <property type="entry name" value="Cation_efflux"/>
</dbReference>
<dbReference type="GO" id="GO:0006882">
    <property type="term" value="P:intracellular zinc ion homeostasis"/>
    <property type="evidence" value="ECO:0007669"/>
    <property type="project" value="TreeGrafter"/>
</dbReference>
<organism evidence="14 16">
    <name type="scientific">Yersinia nurmii</name>
    <dbReference type="NCBI Taxonomy" id="685706"/>
    <lineage>
        <taxon>Bacteria</taxon>
        <taxon>Pseudomonadati</taxon>
        <taxon>Pseudomonadota</taxon>
        <taxon>Gammaproteobacteria</taxon>
        <taxon>Enterobacterales</taxon>
        <taxon>Yersiniaceae</taxon>
        <taxon>Yersinia</taxon>
    </lineage>
</organism>
<evidence type="ECO:0000256" key="3">
    <source>
        <dbReference type="ARBA" id="ARBA00022448"/>
    </source>
</evidence>
<feature type="transmembrane region" description="Helical" evidence="10">
    <location>
        <begin position="107"/>
        <end position="127"/>
    </location>
</feature>
<keyword evidence="7" id="KW-0406">Ion transport</keyword>
<comment type="subcellular location">
    <subcellularLocation>
        <location evidence="1">Membrane</location>
        <topology evidence="1">Multi-pass membrane protein</topology>
    </subcellularLocation>
</comment>
<feature type="domain" description="Cation efflux protein cytoplasmic" evidence="12">
    <location>
        <begin position="303"/>
        <end position="361"/>
    </location>
</feature>
<sequence length="475" mass="51642">MQNEKQDVALKSMVASGLLSVGKFVVGIFTGSIGLISEGIHSLTDFIATTITWCAVRVSDKPADDDHHFGHGKVENMAALFEILLLVMAAGWIAVEAWKHFWGETQPIIAAPAVIVTLLIAMVIDFYRVRALRRVAAETNSAALEAGALHFLSDMMSSGVVLLGMVFVLLGYPKADAVAAMVVALFILVTAIKLGKRSFNTLIDTAPEGIQHEITGSLTRFPEVLGVAKCRVRDAGAMLFIEVTIVVCRTLSLERIDRLKSHISEQLAADYSEAEITVLATPKKRSDENMATHLRVIAANNDVAIHNLTLQQLTTHTCISLDLEVPAHFSVTQADVVAKAMKSAIRNDLGRETEVDIHIEPQINYLLSTEDVAEDELTMIREALQRLTQQDSILRGIQDVKARNTDVGIVVSFNCIVLPFISVIKAHTAIDNIEMKLRALYPTISRVVGYVEPTPVNPAPALLVPPIPVAPVPTA</sequence>
<feature type="domain" description="Cation efflux protein cytoplasmic" evidence="12">
    <location>
        <begin position="208"/>
        <end position="278"/>
    </location>
</feature>
<feature type="transmembrane region" description="Helical" evidence="10">
    <location>
        <begin position="177"/>
        <end position="195"/>
    </location>
</feature>
<evidence type="ECO:0000256" key="10">
    <source>
        <dbReference type="SAM" id="Phobius"/>
    </source>
</evidence>
<dbReference type="InterPro" id="IPR050291">
    <property type="entry name" value="CDF_Transporter"/>
</dbReference>
<dbReference type="PANTHER" id="PTHR43840">
    <property type="entry name" value="MITOCHONDRIAL METAL TRANSPORTER 1-RELATED"/>
    <property type="match status" value="1"/>
</dbReference>
<gene>
    <name evidence="13" type="primary">fieF_1</name>
    <name evidence="13" type="ORF">ERS137967_00385</name>
    <name evidence="14" type="ORF">QVN42_00175</name>
</gene>
<feature type="domain" description="Cation efflux protein transmembrane" evidence="11">
    <location>
        <begin position="12"/>
        <end position="202"/>
    </location>
</feature>